<organism evidence="1 2">
    <name type="scientific">Ambispora leptoticha</name>
    <dbReference type="NCBI Taxonomy" id="144679"/>
    <lineage>
        <taxon>Eukaryota</taxon>
        <taxon>Fungi</taxon>
        <taxon>Fungi incertae sedis</taxon>
        <taxon>Mucoromycota</taxon>
        <taxon>Glomeromycotina</taxon>
        <taxon>Glomeromycetes</taxon>
        <taxon>Archaeosporales</taxon>
        <taxon>Ambisporaceae</taxon>
        <taxon>Ambispora</taxon>
    </lineage>
</organism>
<feature type="non-terminal residue" evidence="1">
    <location>
        <position position="65"/>
    </location>
</feature>
<gene>
    <name evidence="1" type="ORF">ALEPTO_LOCUS8128</name>
</gene>
<keyword evidence="2" id="KW-1185">Reference proteome</keyword>
<dbReference type="EMBL" id="CAJVPS010004189">
    <property type="protein sequence ID" value="CAG8600635.1"/>
    <property type="molecule type" value="Genomic_DNA"/>
</dbReference>
<reference evidence="1" key="1">
    <citation type="submission" date="2021-06" db="EMBL/GenBank/DDBJ databases">
        <authorList>
            <person name="Kallberg Y."/>
            <person name="Tangrot J."/>
            <person name="Rosling A."/>
        </authorList>
    </citation>
    <scope>NUCLEOTIDE SEQUENCE</scope>
    <source>
        <strain evidence="1">FL130A</strain>
    </source>
</reference>
<evidence type="ECO:0000313" key="1">
    <source>
        <dbReference type="EMBL" id="CAG8600635.1"/>
    </source>
</evidence>
<protein>
    <submittedName>
        <fullName evidence="1">7074_t:CDS:1</fullName>
    </submittedName>
</protein>
<evidence type="ECO:0000313" key="2">
    <source>
        <dbReference type="Proteomes" id="UP000789508"/>
    </source>
</evidence>
<accession>A0A9N9GGN4</accession>
<name>A0A9N9GGN4_9GLOM</name>
<dbReference type="AlphaFoldDB" id="A0A9N9GGN4"/>
<proteinExistence type="predicted"/>
<sequence>MLRRNNPGTFIDGRRNFKDDMKNHIDTKAKRDQEGNKNPNAITLRVESNQEHECSENMNAQSYQD</sequence>
<dbReference type="Proteomes" id="UP000789508">
    <property type="component" value="Unassembled WGS sequence"/>
</dbReference>
<comment type="caution">
    <text evidence="1">The sequence shown here is derived from an EMBL/GenBank/DDBJ whole genome shotgun (WGS) entry which is preliminary data.</text>
</comment>